<feature type="domain" description="Outer membrane protein beta-barrel" evidence="2">
    <location>
        <begin position="20"/>
        <end position="218"/>
    </location>
</feature>
<gene>
    <name evidence="3" type="ORF">PRRU23_10860</name>
</gene>
<organism evidence="3 4">
    <name type="scientific">Segatella bryantii</name>
    <name type="common">Prevotella bryantii</name>
    <dbReference type="NCBI Taxonomy" id="77095"/>
    <lineage>
        <taxon>Bacteria</taxon>
        <taxon>Pseudomonadati</taxon>
        <taxon>Bacteroidota</taxon>
        <taxon>Bacteroidia</taxon>
        <taxon>Bacteroidales</taxon>
        <taxon>Prevotellaceae</taxon>
        <taxon>Segatella</taxon>
    </lineage>
</organism>
<proteinExistence type="predicted"/>
<reference evidence="3" key="1">
    <citation type="submission" date="2021-08" db="EMBL/GenBank/DDBJ databases">
        <title>Prevotella lacticifex sp. nov., isolated from rumen of cow.</title>
        <authorList>
            <person name="Shinkai T."/>
            <person name="Ikeyama N."/>
            <person name="Kumagai M."/>
            <person name="Ohmori H."/>
            <person name="Sakamoto M."/>
            <person name="Ohkuma M."/>
            <person name="Mitsumori M."/>
        </authorList>
    </citation>
    <scope>NUCLEOTIDE SEQUENCE</scope>
    <source>
        <strain evidence="3">DSM 11371</strain>
    </source>
</reference>
<comment type="caution">
    <text evidence="3">The sequence shown here is derived from an EMBL/GenBank/DDBJ whole genome shotgun (WGS) entry which is preliminary data.</text>
</comment>
<sequence>MKKFLIILVFLSTFCTLLRAQVGDHRNDFAIGVNGGYVLSNITFQPEVSQAFHGGVSGGLSFRYICEKYFKSICSIYAEVNYASVGWKEDILDANNQPVINNVTGLAEEYSRTINYIQIPIFAHLAWGRERNGVNFFVNLGPQFGFYLSESTKTNFTYENALNTTPTRSNQVIAQDSMAIENKFDYGIALGGGIEYSHPKVGHFLAEARYYYGLGNIYGSSKRDYFSASRYGQIVFKLTYLFDIVKTKNNNIK</sequence>
<evidence type="ECO:0000259" key="2">
    <source>
        <dbReference type="Pfam" id="PF13568"/>
    </source>
</evidence>
<feature type="chain" id="PRO_5041281299" description="Outer membrane protein beta-barrel domain-containing protein" evidence="1">
    <location>
        <begin position="21"/>
        <end position="253"/>
    </location>
</feature>
<accession>A0AA37MIS8</accession>
<keyword evidence="1" id="KW-0732">Signal</keyword>
<dbReference type="Proteomes" id="UP000887043">
    <property type="component" value="Unassembled WGS sequence"/>
</dbReference>
<feature type="signal peptide" evidence="1">
    <location>
        <begin position="1"/>
        <end position="20"/>
    </location>
</feature>
<dbReference type="Pfam" id="PF13568">
    <property type="entry name" value="OMP_b-brl_2"/>
    <property type="match status" value="1"/>
</dbReference>
<evidence type="ECO:0000256" key="1">
    <source>
        <dbReference type="SAM" id="SignalP"/>
    </source>
</evidence>
<dbReference type="EMBL" id="BPTR01000001">
    <property type="protein sequence ID" value="GJG27386.1"/>
    <property type="molecule type" value="Genomic_DNA"/>
</dbReference>
<dbReference type="RefSeq" id="WP_006282540.1">
    <property type="nucleotide sequence ID" value="NZ_BPTR01000001.1"/>
</dbReference>
<evidence type="ECO:0000313" key="4">
    <source>
        <dbReference type="Proteomes" id="UP000887043"/>
    </source>
</evidence>
<evidence type="ECO:0000313" key="3">
    <source>
        <dbReference type="EMBL" id="GJG27386.1"/>
    </source>
</evidence>
<protein>
    <recommendedName>
        <fullName evidence="2">Outer membrane protein beta-barrel domain-containing protein</fullName>
    </recommendedName>
</protein>
<dbReference type="InterPro" id="IPR025665">
    <property type="entry name" value="Beta-barrel_OMP_2"/>
</dbReference>
<name>A0AA37MIS8_SEGBR</name>
<dbReference type="AlphaFoldDB" id="A0AA37MIS8"/>